<proteinExistence type="predicted"/>
<dbReference type="AlphaFoldDB" id="A0A7R9BFN8"/>
<feature type="compositionally biased region" description="Acidic residues" evidence="2">
    <location>
        <begin position="1"/>
        <end position="20"/>
    </location>
</feature>
<dbReference type="OrthoDB" id="8195456at2759"/>
<sequence length="1036" mass="117578">MSDLDDLDPDQLLGDLDDLDAGLFGKSIPKPAERPKSPQATATDPPAKEDPAPSRDASKSRLMSELFSSSPIGSPKRDKKSAPDDDFLGGLGLDSDRPSTISGPRKSAGGAFDSLLGAGMKAEPKDSPKKNVSFVLDEKYKKKSDVSPAMREESAGFTLSGIGENKPTRMQKVSTAGAYPTAPAEVQEETRPRRKQSRHSTASAVAAPPSADNWLGGLEQPSKPAEPQDTNLWSSLGFKTSAPKPKEPPADVAPSTESFFSATSNYVPPAQTADPGIPWDKLQTEQDAAFRKHMQAFREKQAEVQKSQEQLEKLAKERMQEQQETQLLLLQRRQQEEMQKQMTSFMVMMQEMKQQQMISALEQQELLIKCQTNPLAMAVNPNLANLVALSAQSQSPSSSAGFIQADSSKPHSNSSDSQLNLSIGIAEEVMRLKGEIKCLEIDRDQWKSSFETSQSHHESEIQLLTKSHQSQRDLLESAAARQEACQAAEIETLVKDHEARLAAITRRHQAEIERYIELLTEKDKEHEAFLQDLENKHKETIKKLNSLHEESLERINNARELELTARDAIASKSQLLEPIIDQLKMQMEDMTRLKVRLEHDAHSAESSRLLLQQESEKKLEAANEILLKENSILKEQLTTFQEALSSKKTEMKALRADIEEEKWNVSRMQLKLNKERQLFESEVDAWRLKQEREEKILQVKKEEFEDFSQTIRRDLEKSKQELAMEAQERAVKQVTEARSKTKADSEFSQKQLQAEAALEAVAEERVALKQKKKEFQKQKDIFEREKEELNHQWEQIKQEKDSLRQSALTLKELKASLTRMKKDLSDAEERNKETLEDIKNLELSCQEKEKKLTSMTKALHAKQQSMKEELENLEKLKRDLEKQQGEIFVCQVCNSKLLQPMDSQSGQELFRSTAELEKRDLFMPPTKAAAISSKYIQAPTFQTNRDLESKLELSKYFRGLGDGQVAQDEESTDALSIHGLESHVTSPRTVRRTEDFTFSTAHMQAWEMQTEQDRAYMRSQMNWLNDIEMKLKTNVL</sequence>
<dbReference type="EMBL" id="OA882284">
    <property type="protein sequence ID" value="CAD7274411.1"/>
    <property type="molecule type" value="Genomic_DNA"/>
</dbReference>
<feature type="coiled-coil region" evidence="1">
    <location>
        <begin position="724"/>
        <end position="886"/>
    </location>
</feature>
<feature type="domain" description="Fas-binding factor 1 C-terminal" evidence="3">
    <location>
        <begin position="439"/>
        <end position="931"/>
    </location>
</feature>
<name>A0A7R9BFN8_9CRUS</name>
<evidence type="ECO:0000313" key="4">
    <source>
        <dbReference type="EMBL" id="CAD7274411.1"/>
    </source>
</evidence>
<feature type="coiled-coil region" evidence="1">
    <location>
        <begin position="294"/>
        <end position="324"/>
    </location>
</feature>
<dbReference type="GO" id="GO:0090162">
    <property type="term" value="P:establishment of epithelial cell polarity"/>
    <property type="evidence" value="ECO:0007669"/>
    <property type="project" value="InterPro"/>
</dbReference>
<evidence type="ECO:0000256" key="1">
    <source>
        <dbReference type="SAM" id="Coils"/>
    </source>
</evidence>
<dbReference type="Pfam" id="PF21007">
    <property type="entry name" value="FBF1"/>
    <property type="match status" value="1"/>
</dbReference>
<reference evidence="4" key="1">
    <citation type="submission" date="2020-11" db="EMBL/GenBank/DDBJ databases">
        <authorList>
            <person name="Tran Van P."/>
        </authorList>
    </citation>
    <scope>NUCLEOTIDE SEQUENCE</scope>
</reference>
<evidence type="ECO:0000259" key="3">
    <source>
        <dbReference type="Pfam" id="PF21007"/>
    </source>
</evidence>
<feature type="coiled-coil region" evidence="1">
    <location>
        <begin position="487"/>
        <end position="671"/>
    </location>
</feature>
<dbReference type="GO" id="GO:0036064">
    <property type="term" value="C:ciliary basal body"/>
    <property type="evidence" value="ECO:0007669"/>
    <property type="project" value="TreeGrafter"/>
</dbReference>
<dbReference type="GO" id="GO:0005814">
    <property type="term" value="C:centriole"/>
    <property type="evidence" value="ECO:0007669"/>
    <property type="project" value="TreeGrafter"/>
</dbReference>
<dbReference type="GO" id="GO:0097539">
    <property type="term" value="C:ciliary transition fiber"/>
    <property type="evidence" value="ECO:0007669"/>
    <property type="project" value="InterPro"/>
</dbReference>
<evidence type="ECO:0000313" key="5">
    <source>
        <dbReference type="Proteomes" id="UP000678499"/>
    </source>
</evidence>
<feature type="compositionally biased region" description="Low complexity" evidence="2">
    <location>
        <begin position="202"/>
        <end position="211"/>
    </location>
</feature>
<feature type="compositionally biased region" description="Basic and acidic residues" evidence="2">
    <location>
        <begin position="140"/>
        <end position="154"/>
    </location>
</feature>
<keyword evidence="5" id="KW-1185">Reference proteome</keyword>
<dbReference type="InterPro" id="IPR033561">
    <property type="entry name" value="FBF1"/>
</dbReference>
<evidence type="ECO:0000256" key="2">
    <source>
        <dbReference type="SAM" id="MobiDB-lite"/>
    </source>
</evidence>
<feature type="region of interest" description="Disordered" evidence="2">
    <location>
        <begin position="1"/>
        <end position="113"/>
    </location>
</feature>
<keyword evidence="1" id="KW-0175">Coiled coil</keyword>
<accession>A0A7R9BFN8</accession>
<feature type="region of interest" description="Disordered" evidence="2">
    <location>
        <begin position="140"/>
        <end position="256"/>
    </location>
</feature>
<feature type="region of interest" description="Disordered" evidence="2">
    <location>
        <begin position="397"/>
        <end position="418"/>
    </location>
</feature>
<dbReference type="InterPro" id="IPR049390">
    <property type="entry name" value="FBF1_C"/>
</dbReference>
<feature type="compositionally biased region" description="Basic and acidic residues" evidence="2">
    <location>
        <begin position="46"/>
        <end position="59"/>
    </location>
</feature>
<dbReference type="EMBL" id="CAJPEX010000247">
    <property type="protein sequence ID" value="CAG0914563.1"/>
    <property type="molecule type" value="Genomic_DNA"/>
</dbReference>
<organism evidence="4">
    <name type="scientific">Notodromas monacha</name>
    <dbReference type="NCBI Taxonomy" id="399045"/>
    <lineage>
        <taxon>Eukaryota</taxon>
        <taxon>Metazoa</taxon>
        <taxon>Ecdysozoa</taxon>
        <taxon>Arthropoda</taxon>
        <taxon>Crustacea</taxon>
        <taxon>Oligostraca</taxon>
        <taxon>Ostracoda</taxon>
        <taxon>Podocopa</taxon>
        <taxon>Podocopida</taxon>
        <taxon>Cypridocopina</taxon>
        <taxon>Cypridoidea</taxon>
        <taxon>Cyprididae</taxon>
        <taxon>Notodromas</taxon>
    </lineage>
</organism>
<dbReference type="GO" id="GO:0060271">
    <property type="term" value="P:cilium assembly"/>
    <property type="evidence" value="ECO:0007669"/>
    <property type="project" value="InterPro"/>
</dbReference>
<dbReference type="Proteomes" id="UP000678499">
    <property type="component" value="Unassembled WGS sequence"/>
</dbReference>
<dbReference type="PANTHER" id="PTHR33689:SF1">
    <property type="entry name" value="FAS-BINDING FACTOR 1"/>
    <property type="match status" value="1"/>
</dbReference>
<dbReference type="PANTHER" id="PTHR33689">
    <property type="entry name" value="FAS-BINDING FACTOR 1"/>
    <property type="match status" value="1"/>
</dbReference>
<gene>
    <name evidence="4" type="ORF">NMOB1V02_LOCUS2242</name>
</gene>
<protein>
    <recommendedName>
        <fullName evidence="3">Fas-binding factor 1 C-terminal domain-containing protein</fullName>
    </recommendedName>
</protein>
<feature type="compositionally biased region" description="Polar residues" evidence="2">
    <location>
        <begin position="228"/>
        <end position="238"/>
    </location>
</feature>